<protein>
    <recommendedName>
        <fullName evidence="3">DUF2924 domain-containing protein</fullName>
    </recommendedName>
</protein>
<evidence type="ECO:0000313" key="2">
    <source>
        <dbReference type="Proteomes" id="UP001549110"/>
    </source>
</evidence>
<evidence type="ECO:0000313" key="1">
    <source>
        <dbReference type="EMBL" id="MET3525983.1"/>
    </source>
</evidence>
<dbReference type="EMBL" id="JBEPLU010000001">
    <property type="protein sequence ID" value="MET3525983.1"/>
    <property type="molecule type" value="Genomic_DNA"/>
</dbReference>
<comment type="caution">
    <text evidence="1">The sequence shown here is derived from an EMBL/GenBank/DDBJ whole genome shotgun (WGS) entry which is preliminary data.</text>
</comment>
<dbReference type="Proteomes" id="UP001549110">
    <property type="component" value="Unassembled WGS sequence"/>
</dbReference>
<keyword evidence="2" id="KW-1185">Reference proteome</keyword>
<gene>
    <name evidence="1" type="ORF">ABID41_001078</name>
</gene>
<organism evidence="1 2">
    <name type="scientific">Phenylobacterium koreense</name>
    <dbReference type="NCBI Taxonomy" id="266125"/>
    <lineage>
        <taxon>Bacteria</taxon>
        <taxon>Pseudomonadati</taxon>
        <taxon>Pseudomonadota</taxon>
        <taxon>Alphaproteobacteria</taxon>
        <taxon>Caulobacterales</taxon>
        <taxon>Caulobacteraceae</taxon>
        <taxon>Phenylobacterium</taxon>
    </lineage>
</organism>
<evidence type="ECO:0008006" key="3">
    <source>
        <dbReference type="Google" id="ProtNLM"/>
    </source>
</evidence>
<proteinExistence type="predicted"/>
<sequence>MSRQTQAMEEVRALNALGLQSLREIWRARYGAPPPLRSPDLLRRILAWRVQAEAFGGLDSETQRALKSNTQPRGLAAGTRLVREWRGVRHEVEVADSGYIYDGERWASLSEIARSITGTRWNGPRFFGLRSDDGK</sequence>
<accession>A0ABV2EG17</accession>
<dbReference type="RefSeq" id="WP_354297258.1">
    <property type="nucleotide sequence ID" value="NZ_JBEPLU010000001.1"/>
</dbReference>
<dbReference type="InterPro" id="IPR021322">
    <property type="entry name" value="DUF2924"/>
</dbReference>
<dbReference type="Pfam" id="PF11149">
    <property type="entry name" value="DUF2924"/>
    <property type="match status" value="1"/>
</dbReference>
<reference evidence="1 2" key="1">
    <citation type="submission" date="2024-06" db="EMBL/GenBank/DDBJ databases">
        <title>Genomic Encyclopedia of Type Strains, Phase IV (KMG-IV): sequencing the most valuable type-strain genomes for metagenomic binning, comparative biology and taxonomic classification.</title>
        <authorList>
            <person name="Goeker M."/>
        </authorList>
    </citation>
    <scope>NUCLEOTIDE SEQUENCE [LARGE SCALE GENOMIC DNA]</scope>
    <source>
        <strain evidence="1 2">DSM 17809</strain>
    </source>
</reference>
<name>A0ABV2EG17_9CAUL</name>